<protein>
    <submittedName>
        <fullName evidence="1">Uncharacterized protein</fullName>
    </submittedName>
</protein>
<proteinExistence type="predicted"/>
<dbReference type="GeneID" id="28839655"/>
<keyword evidence="2" id="KW-1185">Reference proteome</keyword>
<evidence type="ECO:0000313" key="2">
    <source>
        <dbReference type="Proteomes" id="UP000091956"/>
    </source>
</evidence>
<dbReference type="RefSeq" id="XP_018128448.1">
    <property type="nucleotide sequence ID" value="XM_018275722.1"/>
</dbReference>
<sequence>MPRSEQLQAADLAAVFADGVDIDSEIGDTIVFAPRLVQLQTAGSARPADSATALAKGVDIEAEYELPNENQFPTPIATPDPTLGMTIHETQTDSQDNPIHVQREIGLDVDEGNILTGRRIRKTPILERASYFLRGWSRLVSDQNQEKTQDQVSE</sequence>
<organism evidence="1 2">
    <name type="scientific">Pseudogymnoascus verrucosus</name>
    <dbReference type="NCBI Taxonomy" id="342668"/>
    <lineage>
        <taxon>Eukaryota</taxon>
        <taxon>Fungi</taxon>
        <taxon>Dikarya</taxon>
        <taxon>Ascomycota</taxon>
        <taxon>Pezizomycotina</taxon>
        <taxon>Leotiomycetes</taxon>
        <taxon>Thelebolales</taxon>
        <taxon>Thelebolaceae</taxon>
        <taxon>Pseudogymnoascus</taxon>
    </lineage>
</organism>
<dbReference type="AlphaFoldDB" id="A0A1B8GFW1"/>
<name>A0A1B8GFW1_9PEZI</name>
<reference evidence="1 2" key="1">
    <citation type="submission" date="2016-03" db="EMBL/GenBank/DDBJ databases">
        <title>Comparative genomics of Pseudogymnoascus destructans, the fungus causing white-nose syndrome of bats.</title>
        <authorList>
            <person name="Palmer J.M."/>
            <person name="Drees K.P."/>
            <person name="Foster J.T."/>
            <person name="Lindner D.L."/>
        </authorList>
    </citation>
    <scope>NUCLEOTIDE SEQUENCE [LARGE SCALE GENOMIC DNA]</scope>
    <source>
        <strain evidence="1 2">UAMH 10579</strain>
    </source>
</reference>
<reference evidence="2" key="2">
    <citation type="journal article" date="2018" name="Nat. Commun.">
        <title>Extreme sensitivity to ultraviolet light in the fungal pathogen causing white-nose syndrome of bats.</title>
        <authorList>
            <person name="Palmer J.M."/>
            <person name="Drees K.P."/>
            <person name="Foster J.T."/>
            <person name="Lindner D.L."/>
        </authorList>
    </citation>
    <scope>NUCLEOTIDE SEQUENCE [LARGE SCALE GENOMIC DNA]</scope>
    <source>
        <strain evidence="2">UAMH 10579</strain>
    </source>
</reference>
<dbReference type="Proteomes" id="UP000091956">
    <property type="component" value="Unassembled WGS sequence"/>
</dbReference>
<accession>A0A1B8GFW1</accession>
<dbReference type="EMBL" id="KV460241">
    <property type="protein sequence ID" value="OBT94715.1"/>
    <property type="molecule type" value="Genomic_DNA"/>
</dbReference>
<evidence type="ECO:0000313" key="1">
    <source>
        <dbReference type="EMBL" id="OBT94715.1"/>
    </source>
</evidence>
<gene>
    <name evidence="1" type="ORF">VE01_06269</name>
</gene>